<dbReference type="HOGENOM" id="CLU_3384876_0_0_1"/>
<protein>
    <submittedName>
        <fullName evidence="1">Uncharacterized protein</fullName>
    </submittedName>
</protein>
<organism evidence="1 2">
    <name type="scientific">Glarea lozoyensis (strain ATCC 74030 / MF5533)</name>
    <dbReference type="NCBI Taxonomy" id="1104152"/>
    <lineage>
        <taxon>Eukaryota</taxon>
        <taxon>Fungi</taxon>
        <taxon>Dikarya</taxon>
        <taxon>Ascomycota</taxon>
        <taxon>Pezizomycotina</taxon>
        <taxon>Leotiomycetes</taxon>
        <taxon>Helotiales</taxon>
        <taxon>Helotiaceae</taxon>
        <taxon>Glarea</taxon>
    </lineage>
</organism>
<dbReference type="EMBL" id="AGUE01000101">
    <property type="protein sequence ID" value="EHK99968.1"/>
    <property type="molecule type" value="Genomic_DNA"/>
</dbReference>
<dbReference type="Proteomes" id="UP000005446">
    <property type="component" value="Unassembled WGS sequence"/>
</dbReference>
<evidence type="ECO:0000313" key="2">
    <source>
        <dbReference type="Proteomes" id="UP000005446"/>
    </source>
</evidence>
<evidence type="ECO:0000313" key="1">
    <source>
        <dbReference type="EMBL" id="EHK99968.1"/>
    </source>
</evidence>
<accession>H0EN48</accession>
<comment type="caution">
    <text evidence="1">The sequence shown here is derived from an EMBL/GenBank/DDBJ whole genome shotgun (WGS) entry which is preliminary data.</text>
</comment>
<name>H0EN48_GLAL7</name>
<sequence length="33" mass="3632">MSEKKPKVLLFDIGGVCNNDNSAPLQEHVYTIA</sequence>
<proteinExistence type="predicted"/>
<reference evidence="1 2" key="1">
    <citation type="journal article" date="2012" name="Eukaryot. Cell">
        <title>Genome sequence of the fungus Glarea lozoyensis: the first genome sequence of a species from the Helotiaceae family.</title>
        <authorList>
            <person name="Youssar L."/>
            <person name="Gruening B.A."/>
            <person name="Erxleben A."/>
            <person name="Guenther S."/>
            <person name="Huettel W."/>
        </authorList>
    </citation>
    <scope>NUCLEOTIDE SEQUENCE [LARGE SCALE GENOMIC DNA]</scope>
    <source>
        <strain evidence="2">ATCC 74030 / MF5533</strain>
    </source>
</reference>
<gene>
    <name evidence="1" type="ORF">M7I_4051</name>
</gene>
<keyword evidence="2" id="KW-1185">Reference proteome</keyword>
<dbReference type="InParanoid" id="H0EN48"/>
<dbReference type="AlphaFoldDB" id="H0EN48"/>